<proteinExistence type="predicted"/>
<comment type="caution">
    <text evidence="1">The sequence shown here is derived from an EMBL/GenBank/DDBJ whole genome shotgun (WGS) entry which is preliminary data.</text>
</comment>
<keyword evidence="2" id="KW-1185">Reference proteome</keyword>
<sequence length="864" mass="95031">MKTVCILPAWLLWALPSQGLTIPLPNEAALDSSPEESRLEMKRAETRDSEYLTYYAKYDIIPISETVAVQIASSVTGTAVVLPSLSDVEPHTEGFVITTVRNPAETRPPLLTNSIPCPTSLLKPVNTAPATKSTREAESQAESQEDSGLDKRATSNNIFAASIDTRTPQALFGRRADHPVPRKGITQSGPLQTNKFYSNLFLGDQTNPVFTFPYSLAWSAGKGPAASWGMAISHIDAKQRVYGPVKDNNAVEYYVNPIGIQSIIISAKGLGASTVLTTDSMTPFFVNARLRPDSTSAPAVSFPMTQGMMFTTAQFTGATPIIQSGVYFKSVTRVTTDPKANVRKFNLLLEDGNTWRLYAYKTSGDPLDLQVVNNGNAQSKSPFYGTIQIAKDPKVGKSEAILDDGCGIWANGMTLSGSASGAQGTYSFEWMRTGHPTGPLYQFALPHHVSSFDAETKSRVTNYKMQTTTKGVATAVVVKKWTMIEPAMPVNMGFLPYHNTLGSRGLSAYAKNIIKPVAQLEVSQNMTEQTNLDSMYFSGKALAKFGSIVYVINNMLGDQALGQAGLAKLKVAFDRFVTNKQKYPLYYESAWSGIVSSASYTTGDANFDFGNTYYNDHHFHWGYHVLAAAYIASIDKAWLATNRQYIDTLIRDMANPTTSDVWFPQWRSFDWYHGHSWAHGLFPQWDGKNQESSSEDMMAVYAIKMWAQAANAPNLQARANLQLAVMARSMQQYYLYTSDNTVQPSNFIGNKVAGILFENKVHHTTFFDGSIGAIQGIHMLPLLPASNLVRTDRFVREEWDAFFSGGRVDGITGAWKGVVYGSYATAEPRKAWDFFRASTFDASWLDGGASRTWYLAYAAAMAGV</sequence>
<protein>
    <submittedName>
        <fullName evidence="1">Uncharacterized protein</fullName>
    </submittedName>
</protein>
<name>A0ACC0V8A2_9HYPO</name>
<evidence type="ECO:0000313" key="1">
    <source>
        <dbReference type="EMBL" id="KAI9902121.1"/>
    </source>
</evidence>
<accession>A0ACC0V8A2</accession>
<organism evidence="1 2">
    <name type="scientific">Trichothecium roseum</name>
    <dbReference type="NCBI Taxonomy" id="47278"/>
    <lineage>
        <taxon>Eukaryota</taxon>
        <taxon>Fungi</taxon>
        <taxon>Dikarya</taxon>
        <taxon>Ascomycota</taxon>
        <taxon>Pezizomycotina</taxon>
        <taxon>Sordariomycetes</taxon>
        <taxon>Hypocreomycetidae</taxon>
        <taxon>Hypocreales</taxon>
        <taxon>Hypocreales incertae sedis</taxon>
        <taxon>Trichothecium</taxon>
    </lineage>
</organism>
<dbReference type="Proteomes" id="UP001163324">
    <property type="component" value="Chromosome 3"/>
</dbReference>
<dbReference type="EMBL" id="CM047942">
    <property type="protein sequence ID" value="KAI9902121.1"/>
    <property type="molecule type" value="Genomic_DNA"/>
</dbReference>
<gene>
    <name evidence="1" type="ORF">N3K66_003938</name>
</gene>
<evidence type="ECO:0000313" key="2">
    <source>
        <dbReference type="Proteomes" id="UP001163324"/>
    </source>
</evidence>
<reference evidence="1" key="1">
    <citation type="submission" date="2022-10" db="EMBL/GenBank/DDBJ databases">
        <title>Complete Genome of Trichothecium roseum strain YXFP-22015, a Plant Pathogen Isolated from Citrus.</title>
        <authorList>
            <person name="Wang Y."/>
            <person name="Zhu L."/>
        </authorList>
    </citation>
    <scope>NUCLEOTIDE SEQUENCE</scope>
    <source>
        <strain evidence="1">YXFP-22015</strain>
    </source>
</reference>